<dbReference type="GO" id="GO:0030154">
    <property type="term" value="P:cell differentiation"/>
    <property type="evidence" value="ECO:0007669"/>
    <property type="project" value="UniProtKB-KW"/>
</dbReference>
<dbReference type="InterPro" id="IPR036397">
    <property type="entry name" value="RNaseH_sf"/>
</dbReference>
<keyword evidence="9" id="KW-0469">Meiosis</keyword>
<evidence type="ECO:0000256" key="8">
    <source>
        <dbReference type="ARBA" id="ARBA00023158"/>
    </source>
</evidence>
<protein>
    <submittedName>
        <fullName evidence="15">Piwi-like protein 1 isoform X4</fullName>
    </submittedName>
</protein>
<gene>
    <name evidence="15" type="primary">PIWIL1</name>
</gene>
<evidence type="ECO:0000313" key="14">
    <source>
        <dbReference type="Proteomes" id="UP000515140"/>
    </source>
</evidence>
<evidence type="ECO:0000256" key="5">
    <source>
        <dbReference type="ARBA" id="ARBA00022845"/>
    </source>
</evidence>
<dbReference type="InterPro" id="IPR003100">
    <property type="entry name" value="PAZ_dom"/>
</dbReference>
<dbReference type="GO" id="GO:0006417">
    <property type="term" value="P:regulation of translation"/>
    <property type="evidence" value="ECO:0007669"/>
    <property type="project" value="UniProtKB-KW"/>
</dbReference>
<dbReference type="GO" id="GO:0007283">
    <property type="term" value="P:spermatogenesis"/>
    <property type="evidence" value="ECO:0007669"/>
    <property type="project" value="UniProtKB-KW"/>
</dbReference>
<dbReference type="PROSITE" id="PS50822">
    <property type="entry name" value="PIWI"/>
    <property type="match status" value="1"/>
</dbReference>
<feature type="domain" description="PAZ" evidence="12">
    <location>
        <begin position="358"/>
        <end position="469"/>
    </location>
</feature>
<name>A0A6P5LNS9_PHACI</name>
<dbReference type="Pfam" id="PF23278">
    <property type="entry name" value="Piwi_N"/>
    <property type="match status" value="1"/>
</dbReference>
<dbReference type="SUPFAM" id="SSF101690">
    <property type="entry name" value="PAZ domain"/>
    <property type="match status" value="1"/>
</dbReference>
<dbReference type="CTD" id="9271"/>
<evidence type="ECO:0000256" key="11">
    <source>
        <dbReference type="SAM" id="MobiDB-lite"/>
    </source>
</evidence>
<proteinExistence type="inferred from homology"/>
<dbReference type="PROSITE" id="PS50821">
    <property type="entry name" value="PAZ"/>
    <property type="match status" value="1"/>
</dbReference>
<keyword evidence="3" id="KW-0963">Cytoplasm</keyword>
<dbReference type="CDD" id="cd04658">
    <property type="entry name" value="Piwi_piwi-like_Euk"/>
    <property type="match status" value="1"/>
</dbReference>
<dbReference type="GeneID" id="110220346"/>
<dbReference type="GO" id="GO:0051321">
    <property type="term" value="P:meiotic cell cycle"/>
    <property type="evidence" value="ECO:0007669"/>
    <property type="project" value="UniProtKB-KW"/>
</dbReference>
<dbReference type="FunFam" id="3.30.420.10:FF:000014">
    <property type="entry name" value="Piwi-like RNA-mediated gene silencing 1"/>
    <property type="match status" value="1"/>
</dbReference>
<dbReference type="SUPFAM" id="SSF53098">
    <property type="entry name" value="Ribonuclease H-like"/>
    <property type="match status" value="2"/>
</dbReference>
<dbReference type="FunFam" id="2.170.260.10:FF:000003">
    <property type="entry name" value="Piwi-like RNA-mediated gene silencing 2"/>
    <property type="match status" value="1"/>
</dbReference>
<evidence type="ECO:0000259" key="12">
    <source>
        <dbReference type="PROSITE" id="PS50821"/>
    </source>
</evidence>
<dbReference type="RefSeq" id="XP_020860017.1">
    <property type="nucleotide sequence ID" value="XM_021004358.1"/>
</dbReference>
<evidence type="ECO:0000256" key="10">
    <source>
        <dbReference type="ARBA" id="ARBA00038291"/>
    </source>
</evidence>
<keyword evidence="14" id="KW-1185">Reference proteome</keyword>
<dbReference type="SMART" id="SM00950">
    <property type="entry name" value="Piwi"/>
    <property type="match status" value="1"/>
</dbReference>
<dbReference type="PANTHER" id="PTHR22891">
    <property type="entry name" value="EUKARYOTIC TRANSLATION INITIATION FACTOR 2C"/>
    <property type="match status" value="1"/>
</dbReference>
<dbReference type="Pfam" id="PF02170">
    <property type="entry name" value="PAZ"/>
    <property type="match status" value="1"/>
</dbReference>
<dbReference type="InterPro" id="IPR003165">
    <property type="entry name" value="Piwi"/>
</dbReference>
<keyword evidence="8" id="KW-0943">RNA-mediated gene silencing</keyword>
<feature type="domain" description="Piwi" evidence="13">
    <location>
        <begin position="646"/>
        <end position="798"/>
    </location>
</feature>
<evidence type="ECO:0000256" key="7">
    <source>
        <dbReference type="ARBA" id="ARBA00022884"/>
    </source>
</evidence>
<reference evidence="15" key="1">
    <citation type="submission" date="2025-08" db="UniProtKB">
        <authorList>
            <consortium name="RefSeq"/>
        </authorList>
    </citation>
    <scope>IDENTIFICATION</scope>
    <source>
        <tissue evidence="15">Spleen</tissue>
    </source>
</reference>
<dbReference type="Proteomes" id="UP000515140">
    <property type="component" value="Unplaced"/>
</dbReference>
<evidence type="ECO:0000256" key="3">
    <source>
        <dbReference type="ARBA" id="ARBA00022490"/>
    </source>
</evidence>
<comment type="similarity">
    <text evidence="10">Belongs to the argonaute family. Piwi subfamily.</text>
</comment>
<evidence type="ECO:0000259" key="13">
    <source>
        <dbReference type="PROSITE" id="PS50822"/>
    </source>
</evidence>
<dbReference type="AlphaFoldDB" id="A0A6P5LNS9"/>
<keyword evidence="5" id="KW-0810">Translation regulation</keyword>
<evidence type="ECO:0000256" key="1">
    <source>
        <dbReference type="ARBA" id="ARBA00004496"/>
    </source>
</evidence>
<evidence type="ECO:0000256" key="2">
    <source>
        <dbReference type="ARBA" id="ARBA00022473"/>
    </source>
</evidence>
<dbReference type="InterPro" id="IPR036085">
    <property type="entry name" value="PAZ_dom_sf"/>
</dbReference>
<dbReference type="Pfam" id="PF02171">
    <property type="entry name" value="Piwi"/>
    <property type="match status" value="1"/>
</dbReference>
<dbReference type="GO" id="GO:0031047">
    <property type="term" value="P:regulatory ncRNA-mediated gene silencing"/>
    <property type="evidence" value="ECO:0007669"/>
    <property type="project" value="UniProtKB-KW"/>
</dbReference>
<keyword evidence="7" id="KW-0694">RNA-binding</keyword>
<dbReference type="GO" id="GO:0005737">
    <property type="term" value="C:cytoplasm"/>
    <property type="evidence" value="ECO:0007669"/>
    <property type="project" value="UniProtKB-SubCell"/>
</dbReference>
<feature type="region of interest" description="Disordered" evidence="11">
    <location>
        <begin position="1"/>
        <end position="83"/>
    </location>
</feature>
<sequence>MSGRARKNRMARGRLPQKAQSGAPVEGEQPGNGSSRGQQRQRQGRQAPEPAAALEVAPAPASTQARGGAEISAQPSATARAPTCAEILTRPAGRARAPAWARAAVPIRPPLAPAPASELVRHEEPRGAEGGAEVGASTFPEEEGQVSARLRELTQRKKQRGKQNIHDIGVNTRQNLRHFIECKRGTSGTVVQLKTNHFRLTALPQWALYQYHVNFNPQMDSKRLRSVLLDVHKQLLGKCYSFDGAILFLCHRLRNKVTEVFSQTHSGENVRITITLTNELLPNSPTCLQFYNIIFKRFLNTMNLVQIGRNFYDICNGAEDMRDLRFNICPGFITSILQYENDIMLCTDVSHKVVRKDTVLDLINDFQRSGRHTAREDILKEIRGQIVYTKHNNRTYRVDDIDWEQNPRSTFEKDGSDISFLNYYRQQYRAAITDLEQPVLVSLPKRKKGPDGRLKSPALLMPELCNLTGLTRSMRMNDRVTKNIANRTRLSPEKRYSELQKLVDNIHRNTDVQRELQEWGLDFDKQSLSLTARVLPVQKLNEDRRAMSICCTDWSKEIKRGQLSYPKPLNNWLLVFNYENERLAQILWEKLNITTRALGINLRPPLQWYSWCFLQKPGQEFLDGLMSCLETALGAWKKNNKQCPLPKFIFVYRDGVGDGQLQTMVDYEVPQILRCLNSHPNYSYKLVVIVVKKRLNARFFVEKNGRLENPSAGTVIDVEVTRPEWYDFFIISQSVRVGTVMPTHYNVIFDNTDLTPDQIQCLTYKLCYMYYNWTGVIRVPAPCQYAHKLAFLVGQSIRKNPHKALSDSLYYL</sequence>
<dbReference type="Gene3D" id="2.170.260.10">
    <property type="entry name" value="paz domain"/>
    <property type="match status" value="1"/>
</dbReference>
<comment type="subcellular location">
    <subcellularLocation>
        <location evidence="1">Cytoplasm</location>
    </subcellularLocation>
</comment>
<organism evidence="14 15">
    <name type="scientific">Phascolarctos cinereus</name>
    <name type="common">Koala</name>
    <dbReference type="NCBI Taxonomy" id="38626"/>
    <lineage>
        <taxon>Eukaryota</taxon>
        <taxon>Metazoa</taxon>
        <taxon>Chordata</taxon>
        <taxon>Craniata</taxon>
        <taxon>Vertebrata</taxon>
        <taxon>Euteleostomi</taxon>
        <taxon>Mammalia</taxon>
        <taxon>Metatheria</taxon>
        <taxon>Diprotodontia</taxon>
        <taxon>Phascolarctidae</taxon>
        <taxon>Phascolarctos</taxon>
    </lineage>
</organism>
<accession>A0A6P5LNS9</accession>
<keyword evidence="6" id="KW-0744">Spermatogenesis</keyword>
<feature type="compositionally biased region" description="Basic residues" evidence="11">
    <location>
        <begin position="1"/>
        <end position="12"/>
    </location>
</feature>
<dbReference type="GO" id="GO:0003723">
    <property type="term" value="F:RNA binding"/>
    <property type="evidence" value="ECO:0007669"/>
    <property type="project" value="UniProtKB-KW"/>
</dbReference>
<dbReference type="CDD" id="cd02845">
    <property type="entry name" value="PAZ_piwi_like"/>
    <property type="match status" value="1"/>
</dbReference>
<evidence type="ECO:0000313" key="15">
    <source>
        <dbReference type="RefSeq" id="XP_020860017.1"/>
    </source>
</evidence>
<dbReference type="InterPro" id="IPR012337">
    <property type="entry name" value="RNaseH-like_sf"/>
</dbReference>
<evidence type="ECO:0000256" key="4">
    <source>
        <dbReference type="ARBA" id="ARBA00022782"/>
    </source>
</evidence>
<feature type="region of interest" description="Disordered" evidence="11">
    <location>
        <begin position="116"/>
        <end position="146"/>
    </location>
</feature>
<dbReference type="Gene3D" id="3.30.420.10">
    <property type="entry name" value="Ribonuclease H-like superfamily/Ribonuclease H"/>
    <property type="match status" value="1"/>
</dbReference>
<evidence type="ECO:0000256" key="6">
    <source>
        <dbReference type="ARBA" id="ARBA00022871"/>
    </source>
</evidence>
<keyword evidence="2" id="KW-0217">Developmental protein</keyword>
<keyword evidence="4" id="KW-0221">Differentiation</keyword>
<evidence type="ECO:0000256" key="9">
    <source>
        <dbReference type="ARBA" id="ARBA00023254"/>
    </source>
</evidence>
<dbReference type="SMART" id="SM00949">
    <property type="entry name" value="PAZ"/>
    <property type="match status" value="1"/>
</dbReference>
<feature type="compositionally biased region" description="Low complexity" evidence="11">
    <location>
        <begin position="29"/>
        <end position="61"/>
    </location>
</feature>